<dbReference type="OrthoDB" id="671853at2759"/>
<gene>
    <name evidence="1" type="ORF">EJB05_13248</name>
</gene>
<dbReference type="Proteomes" id="UP000324897">
    <property type="component" value="Chromosome 4"/>
</dbReference>
<sequence length="64" mass="7285">SKSYRPVENNKIVTFLPTSTLKNLKDSDDIPRYNVIGVASYIGPVKEMKKQFGLSKIRVIFLLI</sequence>
<reference evidence="1 2" key="1">
    <citation type="journal article" date="2019" name="Sci. Rep.">
        <title>A high-quality genome of Eragrostis curvula grass provides insights into Poaceae evolution and supports new strategies to enhance forage quality.</title>
        <authorList>
            <person name="Carballo J."/>
            <person name="Santos B.A.C.M."/>
            <person name="Zappacosta D."/>
            <person name="Garbus I."/>
            <person name="Selva J.P."/>
            <person name="Gallo C.A."/>
            <person name="Diaz A."/>
            <person name="Albertini E."/>
            <person name="Caccamo M."/>
            <person name="Echenique V."/>
        </authorList>
    </citation>
    <scope>NUCLEOTIDE SEQUENCE [LARGE SCALE GENOMIC DNA]</scope>
    <source>
        <strain evidence="2">cv. Victoria</strain>
        <tissue evidence="1">Leaf</tissue>
    </source>
</reference>
<dbReference type="Gramene" id="TVU39808">
    <property type="protein sequence ID" value="TVU39808"/>
    <property type="gene ID" value="EJB05_13248"/>
</dbReference>
<comment type="caution">
    <text evidence="1">The sequence shown here is derived from an EMBL/GenBank/DDBJ whole genome shotgun (WGS) entry which is preliminary data.</text>
</comment>
<dbReference type="AlphaFoldDB" id="A0A5J9VV76"/>
<accession>A0A5J9VV76</accession>
<evidence type="ECO:0000313" key="2">
    <source>
        <dbReference type="Proteomes" id="UP000324897"/>
    </source>
</evidence>
<protein>
    <submittedName>
        <fullName evidence="1">Uncharacterized protein</fullName>
    </submittedName>
</protein>
<name>A0A5J9VV76_9POAL</name>
<feature type="non-terminal residue" evidence="1">
    <location>
        <position position="64"/>
    </location>
</feature>
<organism evidence="1 2">
    <name type="scientific">Eragrostis curvula</name>
    <name type="common">weeping love grass</name>
    <dbReference type="NCBI Taxonomy" id="38414"/>
    <lineage>
        <taxon>Eukaryota</taxon>
        <taxon>Viridiplantae</taxon>
        <taxon>Streptophyta</taxon>
        <taxon>Embryophyta</taxon>
        <taxon>Tracheophyta</taxon>
        <taxon>Spermatophyta</taxon>
        <taxon>Magnoliopsida</taxon>
        <taxon>Liliopsida</taxon>
        <taxon>Poales</taxon>
        <taxon>Poaceae</taxon>
        <taxon>PACMAD clade</taxon>
        <taxon>Chloridoideae</taxon>
        <taxon>Eragrostideae</taxon>
        <taxon>Eragrostidinae</taxon>
        <taxon>Eragrostis</taxon>
    </lineage>
</organism>
<dbReference type="EMBL" id="RWGY01000007">
    <property type="protein sequence ID" value="TVU39808.1"/>
    <property type="molecule type" value="Genomic_DNA"/>
</dbReference>
<feature type="non-terminal residue" evidence="1">
    <location>
        <position position="1"/>
    </location>
</feature>
<keyword evidence="2" id="KW-1185">Reference proteome</keyword>
<evidence type="ECO:0000313" key="1">
    <source>
        <dbReference type="EMBL" id="TVU39808.1"/>
    </source>
</evidence>
<proteinExistence type="predicted"/>